<dbReference type="FunFam" id="3.40.47.10:FF:000018">
    <property type="entry name" value="3-oxoacyl-[acyl-carrier-protein] synthase 2"/>
    <property type="match status" value="1"/>
</dbReference>
<evidence type="ECO:0000256" key="6">
    <source>
        <dbReference type="ARBA" id="ARBA00022679"/>
    </source>
</evidence>
<dbReference type="NCBIfam" id="TIGR03150">
    <property type="entry name" value="fabF"/>
    <property type="match status" value="1"/>
</dbReference>
<dbReference type="PATRIC" id="fig|742725.3.peg.753"/>
<feature type="active site" description="For beta-ketoacyl synthase activity" evidence="12">
    <location>
        <position position="165"/>
    </location>
</feature>
<comment type="caution">
    <text evidence="15">The sequence shown here is derived from an EMBL/GenBank/DDBJ whole genome shotgun (WGS) entry which is preliminary data.</text>
</comment>
<evidence type="ECO:0000256" key="5">
    <source>
        <dbReference type="ARBA" id="ARBA00022516"/>
    </source>
</evidence>
<dbReference type="PANTHER" id="PTHR11712">
    <property type="entry name" value="POLYKETIDE SYNTHASE-RELATED"/>
    <property type="match status" value="1"/>
</dbReference>
<evidence type="ECO:0000256" key="10">
    <source>
        <dbReference type="ARBA" id="ARBA00023315"/>
    </source>
</evidence>
<dbReference type="Proteomes" id="UP000006008">
    <property type="component" value="Unassembled WGS sequence"/>
</dbReference>
<dbReference type="InterPro" id="IPR000794">
    <property type="entry name" value="Beta-ketoacyl_synthase"/>
</dbReference>
<evidence type="ECO:0000256" key="2">
    <source>
        <dbReference type="ARBA" id="ARBA00008467"/>
    </source>
</evidence>
<evidence type="ECO:0000259" key="14">
    <source>
        <dbReference type="PROSITE" id="PS52004"/>
    </source>
</evidence>
<keyword evidence="8" id="KW-0443">Lipid metabolism</keyword>
<keyword evidence="10 11" id="KW-0012">Acyltransferase</keyword>
<comment type="function">
    <text evidence="11">Involved in the type II fatty acid elongation cycle. Catalyzes the elongation of a wide range of acyl-ACP by the addition of two carbons from malonyl-ACP to an acyl acceptor. Can efficiently catalyze the conversion of palmitoleoyl-ACP (cis-hexadec-9-enoyl-ACP) to cis-vaccenoyl-ACP (cis-octadec-11-enoyl-ACP), an essential step in the thermal regulation of fatty acid composition.</text>
</comment>
<reference evidence="15 16" key="1">
    <citation type="submission" date="2011-08" db="EMBL/GenBank/DDBJ databases">
        <title>The Genome Sequence of Alistipes indistinctus YIT 12060.</title>
        <authorList>
            <consortium name="The Broad Institute Genome Sequencing Platform"/>
            <person name="Earl A."/>
            <person name="Ward D."/>
            <person name="Feldgarden M."/>
            <person name="Gevers D."/>
            <person name="Morotomi M."/>
            <person name="Young S.K."/>
            <person name="Zeng Q."/>
            <person name="Gargeya S."/>
            <person name="Fitzgerald M."/>
            <person name="Haas B."/>
            <person name="Abouelleil A."/>
            <person name="Alvarado L."/>
            <person name="Arachchi H.M."/>
            <person name="Berlin A."/>
            <person name="Brown A."/>
            <person name="Chapman S.B."/>
            <person name="Chen Z."/>
            <person name="Dunbar C."/>
            <person name="Freedman E."/>
            <person name="Gearin G."/>
            <person name="Gellesch M."/>
            <person name="Goldberg J."/>
            <person name="Griggs A."/>
            <person name="Gujja S."/>
            <person name="Heiman D."/>
            <person name="Howarth C."/>
            <person name="Larson L."/>
            <person name="Lui A."/>
            <person name="MacDonald P.J.P."/>
            <person name="Montmayeur A."/>
            <person name="Murphy C."/>
            <person name="Neiman D."/>
            <person name="Pearson M."/>
            <person name="Priest M."/>
            <person name="Roberts A."/>
            <person name="Saif S."/>
            <person name="Shea T."/>
            <person name="Shenoy N."/>
            <person name="Sisk P."/>
            <person name="Stolte C."/>
            <person name="Sykes S."/>
            <person name="Wortman J."/>
            <person name="Nusbaum C."/>
            <person name="Birren B."/>
        </authorList>
    </citation>
    <scope>NUCLEOTIDE SEQUENCE [LARGE SCALE GENOMIC DNA]</scope>
    <source>
        <strain evidence="15 16">YIT 12060</strain>
    </source>
</reference>
<name>G5H7P6_9BACT</name>
<dbReference type="InterPro" id="IPR017568">
    <property type="entry name" value="3-oxoacyl-ACP_synth-2"/>
</dbReference>
<dbReference type="GO" id="GO:0006633">
    <property type="term" value="P:fatty acid biosynthetic process"/>
    <property type="evidence" value="ECO:0007669"/>
    <property type="project" value="UniProtKB-UniRule"/>
</dbReference>
<evidence type="ECO:0000256" key="13">
    <source>
        <dbReference type="RuleBase" id="RU003694"/>
    </source>
</evidence>
<evidence type="ECO:0000256" key="7">
    <source>
        <dbReference type="ARBA" id="ARBA00022832"/>
    </source>
</evidence>
<keyword evidence="9 11" id="KW-0275">Fatty acid biosynthesis</keyword>
<dbReference type="PANTHER" id="PTHR11712:SF336">
    <property type="entry name" value="3-OXOACYL-[ACYL-CARRIER-PROTEIN] SYNTHASE, MITOCHONDRIAL"/>
    <property type="match status" value="1"/>
</dbReference>
<dbReference type="InterPro" id="IPR014031">
    <property type="entry name" value="Ketoacyl_synth_C"/>
</dbReference>
<comment type="similarity">
    <text evidence="2 11 13">Belongs to the thiolase-like superfamily. Beta-ketoacyl-ACP synthases family.</text>
</comment>
<keyword evidence="7" id="KW-0276">Fatty acid metabolism</keyword>
<dbReference type="PROSITE" id="PS00606">
    <property type="entry name" value="KS3_1"/>
    <property type="match status" value="1"/>
</dbReference>
<dbReference type="EMBL" id="ADLD01000009">
    <property type="protein sequence ID" value="EHB92495.1"/>
    <property type="molecule type" value="Genomic_DNA"/>
</dbReference>
<dbReference type="eggNOG" id="COG0304">
    <property type="taxonomic scope" value="Bacteria"/>
</dbReference>
<evidence type="ECO:0000256" key="4">
    <source>
        <dbReference type="ARBA" id="ARBA00014657"/>
    </source>
</evidence>
<dbReference type="GO" id="GO:0004315">
    <property type="term" value="F:3-oxoacyl-[acyl-carrier-protein] synthase activity"/>
    <property type="evidence" value="ECO:0007669"/>
    <property type="project" value="UniProtKB-UniRule"/>
</dbReference>
<proteinExistence type="inferred from homology"/>
<evidence type="ECO:0000313" key="16">
    <source>
        <dbReference type="Proteomes" id="UP000006008"/>
    </source>
</evidence>
<protein>
    <recommendedName>
        <fullName evidence="4 11">3-oxoacyl-[acyl-carrier-protein] synthase 2</fullName>
        <ecNumber evidence="3 11">2.3.1.179</ecNumber>
    </recommendedName>
</protein>
<accession>G5H7P6</accession>
<dbReference type="InterPro" id="IPR014030">
    <property type="entry name" value="Ketoacyl_synth_N"/>
</dbReference>
<dbReference type="HOGENOM" id="CLU_000022_69_2_10"/>
<dbReference type="GO" id="GO:0005829">
    <property type="term" value="C:cytosol"/>
    <property type="evidence" value="ECO:0007669"/>
    <property type="project" value="TreeGrafter"/>
</dbReference>
<dbReference type="CDD" id="cd00834">
    <property type="entry name" value="KAS_I_II"/>
    <property type="match status" value="1"/>
</dbReference>
<evidence type="ECO:0000256" key="8">
    <source>
        <dbReference type="ARBA" id="ARBA00023098"/>
    </source>
</evidence>
<sequence>MKQRRVVVTGIGTLNPLGNNIEEYFTNLTQGVSGAGPITHFDPSNFKTKFACELKGYDPNNFFDRKEVRKYDLYTQYALIAAEQAIKDSGLDLETIDKDMAGVIWASGIGGLETFYQEVKSYVKGGEIPRYSPFFIPKMIADMGAGQISMKYGFRGPNYCTVSACASSNNAMIDAMTYIRLGRADIIMTGGSEAAINPPGVGGFNSMQALSTRNDDPTRASRPFDADRDGFVIGEGAGALILEEYEHAKARGAKIYAEVAGGGMSADAYHLTAPHPEGLGARKSMSDAINDAGLKPEDIDLVNTHGTSTPVGDVAELNGIKATFGDHVYKMNINATKSMTGHLLGAAGAIEALACILALTKGIVAPTINNENLDPQIDPKLNLTLNKAQQRDVKCALSNTFGFGGHNSTVILKKI</sequence>
<dbReference type="SUPFAM" id="SSF53901">
    <property type="entry name" value="Thiolase-like"/>
    <property type="match status" value="2"/>
</dbReference>
<dbReference type="UniPathway" id="UPA00094"/>
<comment type="pathway">
    <text evidence="1 11">Lipid metabolism; fatty acid biosynthesis.</text>
</comment>
<feature type="domain" description="Ketosynthase family 3 (KS3)" evidence="14">
    <location>
        <begin position="3"/>
        <end position="414"/>
    </location>
</feature>
<dbReference type="Pfam" id="PF00109">
    <property type="entry name" value="ketoacyl-synt"/>
    <property type="match status" value="1"/>
</dbReference>
<dbReference type="OrthoDB" id="9808669at2"/>
<keyword evidence="16" id="KW-1185">Reference proteome</keyword>
<dbReference type="Gene3D" id="3.40.47.10">
    <property type="match status" value="1"/>
</dbReference>
<evidence type="ECO:0000256" key="12">
    <source>
        <dbReference type="PIRSR" id="PIRSR000447-1"/>
    </source>
</evidence>
<dbReference type="PROSITE" id="PS52004">
    <property type="entry name" value="KS3_2"/>
    <property type="match status" value="1"/>
</dbReference>
<dbReference type="EC" id="2.3.1.179" evidence="3 11"/>
<dbReference type="STRING" id="742725.HMPREF9450_00699"/>
<evidence type="ECO:0000256" key="3">
    <source>
        <dbReference type="ARBA" id="ARBA00012356"/>
    </source>
</evidence>
<gene>
    <name evidence="15" type="ORF">HMPREF9450_00699</name>
</gene>
<evidence type="ECO:0000256" key="1">
    <source>
        <dbReference type="ARBA" id="ARBA00005194"/>
    </source>
</evidence>
<evidence type="ECO:0000256" key="11">
    <source>
        <dbReference type="PIRNR" id="PIRNR000447"/>
    </source>
</evidence>
<dbReference type="InterPro" id="IPR018201">
    <property type="entry name" value="Ketoacyl_synth_AS"/>
</dbReference>
<dbReference type="GeneID" id="92816291"/>
<dbReference type="InterPro" id="IPR016039">
    <property type="entry name" value="Thiolase-like"/>
</dbReference>
<keyword evidence="5 11" id="KW-0444">Lipid biosynthesis</keyword>
<dbReference type="RefSeq" id="WP_009133505.1">
    <property type="nucleotide sequence ID" value="NZ_CP102250.1"/>
</dbReference>
<comment type="catalytic activity">
    <reaction evidence="11">
        <text>(9Z)-hexadecenoyl-[ACP] + malonyl-[ACP] + H(+) = 3-oxo-(11Z)-octadecenoyl-[ACP] + holo-[ACP] + CO2</text>
        <dbReference type="Rhea" id="RHEA:55040"/>
        <dbReference type="Rhea" id="RHEA-COMP:9623"/>
        <dbReference type="Rhea" id="RHEA-COMP:9685"/>
        <dbReference type="Rhea" id="RHEA-COMP:10800"/>
        <dbReference type="Rhea" id="RHEA-COMP:14074"/>
        <dbReference type="ChEBI" id="CHEBI:15378"/>
        <dbReference type="ChEBI" id="CHEBI:16526"/>
        <dbReference type="ChEBI" id="CHEBI:64479"/>
        <dbReference type="ChEBI" id="CHEBI:78449"/>
        <dbReference type="ChEBI" id="CHEBI:83989"/>
        <dbReference type="ChEBI" id="CHEBI:138538"/>
        <dbReference type="EC" id="2.3.1.179"/>
    </reaction>
</comment>
<keyword evidence="6 11" id="KW-0808">Transferase</keyword>
<comment type="catalytic activity">
    <reaction evidence="11">
        <text>a fatty acyl-[ACP] + malonyl-[ACP] + H(+) = a 3-oxoacyl-[ACP] + holo-[ACP] + CO2</text>
        <dbReference type="Rhea" id="RHEA:22836"/>
        <dbReference type="Rhea" id="RHEA-COMP:9623"/>
        <dbReference type="Rhea" id="RHEA-COMP:9685"/>
        <dbReference type="Rhea" id="RHEA-COMP:9916"/>
        <dbReference type="Rhea" id="RHEA-COMP:14125"/>
        <dbReference type="ChEBI" id="CHEBI:15378"/>
        <dbReference type="ChEBI" id="CHEBI:16526"/>
        <dbReference type="ChEBI" id="CHEBI:64479"/>
        <dbReference type="ChEBI" id="CHEBI:78449"/>
        <dbReference type="ChEBI" id="CHEBI:78776"/>
        <dbReference type="ChEBI" id="CHEBI:138651"/>
    </reaction>
</comment>
<evidence type="ECO:0000313" key="15">
    <source>
        <dbReference type="EMBL" id="EHB92495.1"/>
    </source>
</evidence>
<dbReference type="SMART" id="SM00825">
    <property type="entry name" value="PKS_KS"/>
    <property type="match status" value="1"/>
</dbReference>
<dbReference type="InterPro" id="IPR020841">
    <property type="entry name" value="PKS_Beta-ketoAc_synthase_dom"/>
</dbReference>
<organism evidence="15 16">
    <name type="scientific">Alistipes indistinctus YIT 12060</name>
    <dbReference type="NCBI Taxonomy" id="742725"/>
    <lineage>
        <taxon>Bacteria</taxon>
        <taxon>Pseudomonadati</taxon>
        <taxon>Bacteroidota</taxon>
        <taxon>Bacteroidia</taxon>
        <taxon>Bacteroidales</taxon>
        <taxon>Rikenellaceae</taxon>
        <taxon>Alistipes</taxon>
    </lineage>
</organism>
<dbReference type="PIRSF" id="PIRSF000447">
    <property type="entry name" value="KAS_II"/>
    <property type="match status" value="1"/>
</dbReference>
<dbReference type="Pfam" id="PF02801">
    <property type="entry name" value="Ketoacyl-synt_C"/>
    <property type="match status" value="1"/>
</dbReference>
<evidence type="ECO:0000256" key="9">
    <source>
        <dbReference type="ARBA" id="ARBA00023160"/>
    </source>
</evidence>
<dbReference type="AlphaFoldDB" id="G5H7P6"/>
<dbReference type="NCBIfam" id="NF005589">
    <property type="entry name" value="PRK07314.1"/>
    <property type="match status" value="1"/>
</dbReference>